<dbReference type="EMBL" id="WWCV01000009">
    <property type="protein sequence ID" value="MYN16533.1"/>
    <property type="molecule type" value="Genomic_DNA"/>
</dbReference>
<dbReference type="Proteomes" id="UP000484875">
    <property type="component" value="Unassembled WGS sequence"/>
</dbReference>
<protein>
    <submittedName>
        <fullName evidence="2">Uncharacterized protein</fullName>
    </submittedName>
</protein>
<sequence>MAANTISSSRISTPLDGVQAANQRETRVNRERQRSEQVGAAERADRTQRSAEAERAVQNRVEQNADTQRARAQANDDAAAQQRRQAQAADKHTQRDRRQTEKTVGRHIDTTA</sequence>
<feature type="compositionally biased region" description="Basic and acidic residues" evidence="1">
    <location>
        <begin position="42"/>
        <end position="57"/>
    </location>
</feature>
<dbReference type="AlphaFoldDB" id="A0A845HGP7"/>
<accession>A0A845HGP7</accession>
<evidence type="ECO:0000313" key="2">
    <source>
        <dbReference type="EMBL" id="MYN16533.1"/>
    </source>
</evidence>
<feature type="compositionally biased region" description="Basic and acidic residues" evidence="1">
    <location>
        <begin position="89"/>
        <end position="112"/>
    </location>
</feature>
<feature type="compositionally biased region" description="Basic and acidic residues" evidence="1">
    <location>
        <begin position="24"/>
        <end position="35"/>
    </location>
</feature>
<dbReference type="RefSeq" id="WP_161089244.1">
    <property type="nucleotide sequence ID" value="NZ_WWCV01000009.1"/>
</dbReference>
<feature type="compositionally biased region" description="Polar residues" evidence="1">
    <location>
        <begin position="1"/>
        <end position="12"/>
    </location>
</feature>
<name>A0A845HGP7_9BURK</name>
<proteinExistence type="predicted"/>
<feature type="compositionally biased region" description="Low complexity" evidence="1">
    <location>
        <begin position="64"/>
        <end position="88"/>
    </location>
</feature>
<evidence type="ECO:0000313" key="3">
    <source>
        <dbReference type="Proteomes" id="UP000484875"/>
    </source>
</evidence>
<evidence type="ECO:0000256" key="1">
    <source>
        <dbReference type="SAM" id="MobiDB-lite"/>
    </source>
</evidence>
<comment type="caution">
    <text evidence="2">The sequence shown here is derived from an EMBL/GenBank/DDBJ whole genome shotgun (WGS) entry which is preliminary data.</text>
</comment>
<feature type="region of interest" description="Disordered" evidence="1">
    <location>
        <begin position="1"/>
        <end position="112"/>
    </location>
</feature>
<keyword evidence="3" id="KW-1185">Reference proteome</keyword>
<organism evidence="2 3">
    <name type="scientific">Duganella vulcania</name>
    <dbReference type="NCBI Taxonomy" id="2692166"/>
    <lineage>
        <taxon>Bacteria</taxon>
        <taxon>Pseudomonadati</taxon>
        <taxon>Pseudomonadota</taxon>
        <taxon>Betaproteobacteria</taxon>
        <taxon>Burkholderiales</taxon>
        <taxon>Oxalobacteraceae</taxon>
        <taxon>Telluria group</taxon>
        <taxon>Duganella</taxon>
    </lineage>
</organism>
<reference evidence="2 3" key="1">
    <citation type="submission" date="2019-12" db="EMBL/GenBank/DDBJ databases">
        <title>Novel species isolated from a subtropical stream in China.</title>
        <authorList>
            <person name="Lu H."/>
        </authorList>
    </citation>
    <scope>NUCLEOTIDE SEQUENCE [LARGE SCALE GENOMIC DNA]</scope>
    <source>
        <strain evidence="2 3">FT107W</strain>
    </source>
</reference>
<gene>
    <name evidence="2" type="ORF">GTP81_07190</name>
</gene>